<dbReference type="PROSITE" id="PS50110">
    <property type="entry name" value="RESPONSE_REGULATORY"/>
    <property type="match status" value="1"/>
</dbReference>
<dbReference type="CDD" id="cd17574">
    <property type="entry name" value="REC_OmpR"/>
    <property type="match status" value="1"/>
</dbReference>
<dbReference type="InterPro" id="IPR029058">
    <property type="entry name" value="AB_hydrolase_fold"/>
</dbReference>
<evidence type="ECO:0000259" key="8">
    <source>
        <dbReference type="PROSITE" id="PS50110"/>
    </source>
</evidence>
<dbReference type="STRING" id="765420.OSCT_2097"/>
<keyword evidence="10" id="KW-1185">Reference proteome</keyword>
<reference evidence="9 10" key="1">
    <citation type="journal article" date="2011" name="J. Bacteriol.">
        <title>Draft genome sequence of the anoxygenic filamentous phototrophic bacterium Oscillochloris trichoides subsp. DG-6.</title>
        <authorList>
            <person name="Kuznetsov B.B."/>
            <person name="Ivanovsky R.N."/>
            <person name="Keppen O.I."/>
            <person name="Sukhacheva M.V."/>
            <person name="Bumazhkin B.K."/>
            <person name="Patutina E.O."/>
            <person name="Beletsky A.V."/>
            <person name="Mardanov A.V."/>
            <person name="Baslerov R.V."/>
            <person name="Panteleeva A.N."/>
            <person name="Kolganova T.V."/>
            <person name="Ravin N.V."/>
            <person name="Skryabin K.G."/>
        </authorList>
    </citation>
    <scope>NUCLEOTIDE SEQUENCE [LARGE SCALE GENOMIC DNA]</scope>
    <source>
        <strain evidence="9 10">DG-6</strain>
    </source>
</reference>
<dbReference type="PANTHER" id="PTHR46438">
    <property type="entry name" value="ALPHA/BETA-HYDROLASES SUPERFAMILY PROTEIN"/>
    <property type="match status" value="1"/>
</dbReference>
<dbReference type="GO" id="GO:0000155">
    <property type="term" value="F:phosphorelay sensor kinase activity"/>
    <property type="evidence" value="ECO:0007669"/>
    <property type="project" value="InterPro"/>
</dbReference>
<dbReference type="InterPro" id="IPR003661">
    <property type="entry name" value="HisK_dim/P_dom"/>
</dbReference>
<evidence type="ECO:0000256" key="6">
    <source>
        <dbReference type="SAM" id="Coils"/>
    </source>
</evidence>
<feature type="region of interest" description="Disordered" evidence="7">
    <location>
        <begin position="539"/>
        <end position="560"/>
    </location>
</feature>
<dbReference type="Gene3D" id="3.40.50.2300">
    <property type="match status" value="1"/>
</dbReference>
<dbReference type="InterPro" id="IPR000073">
    <property type="entry name" value="AB_hydrolase_1"/>
</dbReference>
<dbReference type="Pfam" id="PF00072">
    <property type="entry name" value="Response_reg"/>
    <property type="match status" value="1"/>
</dbReference>
<dbReference type="AlphaFoldDB" id="E1IFJ6"/>
<keyword evidence="5" id="KW-0597">Phosphoprotein</keyword>
<keyword evidence="6" id="KW-0175">Coiled coil</keyword>
<accession>E1IFJ6</accession>
<keyword evidence="4" id="KW-0418">Kinase</keyword>
<comment type="catalytic activity">
    <reaction evidence="1">
        <text>ATP + protein L-histidine = ADP + protein N-phospho-L-histidine.</text>
        <dbReference type="EC" id="2.7.13.3"/>
    </reaction>
</comment>
<dbReference type="InterPro" id="IPR000639">
    <property type="entry name" value="Epox_hydrolase-like"/>
</dbReference>
<evidence type="ECO:0000256" key="4">
    <source>
        <dbReference type="ARBA" id="ARBA00022777"/>
    </source>
</evidence>
<dbReference type="InterPro" id="IPR003018">
    <property type="entry name" value="GAF"/>
</dbReference>
<evidence type="ECO:0000313" key="10">
    <source>
        <dbReference type="Proteomes" id="UP000054010"/>
    </source>
</evidence>
<name>E1IFJ6_9CHLR</name>
<dbReference type="SMART" id="SM00448">
    <property type="entry name" value="REC"/>
    <property type="match status" value="1"/>
</dbReference>
<keyword evidence="3" id="KW-0808">Transferase</keyword>
<comment type="caution">
    <text evidence="9">The sequence shown here is derived from an EMBL/GenBank/DDBJ whole genome shotgun (WGS) entry which is preliminary data.</text>
</comment>
<feature type="coiled-coil region" evidence="6">
    <location>
        <begin position="496"/>
        <end position="523"/>
    </location>
</feature>
<evidence type="ECO:0000256" key="5">
    <source>
        <dbReference type="PROSITE-ProRule" id="PRU00169"/>
    </source>
</evidence>
<dbReference type="Proteomes" id="UP000054010">
    <property type="component" value="Unassembled WGS sequence"/>
</dbReference>
<gene>
    <name evidence="9" type="ORF">OSCT_2097</name>
</gene>
<dbReference type="InterPro" id="IPR011006">
    <property type="entry name" value="CheY-like_superfamily"/>
</dbReference>
<dbReference type="EMBL" id="ADVR01000092">
    <property type="protein sequence ID" value="EFO80012.1"/>
    <property type="molecule type" value="Genomic_DNA"/>
</dbReference>
<evidence type="ECO:0000256" key="7">
    <source>
        <dbReference type="SAM" id="MobiDB-lite"/>
    </source>
</evidence>
<dbReference type="InterPro" id="IPR036097">
    <property type="entry name" value="HisK_dim/P_sf"/>
</dbReference>
<dbReference type="SMART" id="SM00065">
    <property type="entry name" value="GAF"/>
    <property type="match status" value="1"/>
</dbReference>
<dbReference type="HOGENOM" id="CLU_336116_0_0_0"/>
<evidence type="ECO:0000256" key="1">
    <source>
        <dbReference type="ARBA" id="ARBA00000085"/>
    </source>
</evidence>
<dbReference type="SUPFAM" id="SSF55781">
    <property type="entry name" value="GAF domain-like"/>
    <property type="match status" value="1"/>
</dbReference>
<dbReference type="SUPFAM" id="SSF52172">
    <property type="entry name" value="CheY-like"/>
    <property type="match status" value="1"/>
</dbReference>
<dbReference type="SUPFAM" id="SSF47384">
    <property type="entry name" value="Homodimeric domain of signal transducing histidine kinase"/>
    <property type="match status" value="1"/>
</dbReference>
<dbReference type="eggNOG" id="COG0745">
    <property type="taxonomic scope" value="Bacteria"/>
</dbReference>
<evidence type="ECO:0000256" key="2">
    <source>
        <dbReference type="ARBA" id="ARBA00012438"/>
    </source>
</evidence>
<dbReference type="Gene3D" id="1.10.287.130">
    <property type="match status" value="1"/>
</dbReference>
<dbReference type="Gene3D" id="3.30.450.40">
    <property type="match status" value="1"/>
</dbReference>
<dbReference type="Pfam" id="PF01590">
    <property type="entry name" value="GAF"/>
    <property type="match status" value="1"/>
</dbReference>
<dbReference type="OrthoDB" id="151598at2"/>
<dbReference type="SUPFAM" id="SSF53474">
    <property type="entry name" value="alpha/beta-Hydrolases"/>
    <property type="match status" value="1"/>
</dbReference>
<dbReference type="PRINTS" id="PR00412">
    <property type="entry name" value="EPOXHYDRLASE"/>
</dbReference>
<dbReference type="eggNOG" id="COG2267">
    <property type="taxonomic scope" value="Bacteria"/>
</dbReference>
<dbReference type="InterPro" id="IPR001789">
    <property type="entry name" value="Sig_transdc_resp-reg_receiver"/>
</dbReference>
<feature type="domain" description="Response regulatory" evidence="8">
    <location>
        <begin position="167"/>
        <end position="283"/>
    </location>
</feature>
<dbReference type="Pfam" id="PF00561">
    <property type="entry name" value="Abhydrolase_1"/>
    <property type="match status" value="1"/>
</dbReference>
<proteinExistence type="predicted"/>
<dbReference type="eggNOG" id="COG2203">
    <property type="taxonomic scope" value="Bacteria"/>
</dbReference>
<dbReference type="EC" id="2.7.13.3" evidence="2"/>
<dbReference type="InterPro" id="IPR029016">
    <property type="entry name" value="GAF-like_dom_sf"/>
</dbReference>
<sequence>MDTPVNPPNPGTEHPAAAMQTIRHELRTPVNHIIGFSEMLLEEASDLGIEQDYAPLKQVVTAGRHILAAVTEILSKDDVIVREADFIALHQRIEPHLLNISAICTQLISAAQHEGQTQFAHDLSKIMGAVGQLDQISSGRLPASDAPDIIPSPPDDAQAQGADLRGHLLLVDDNDMNREMLSRRLERMDYQVTQVNDGYPALDALHSHSFDLVLLDIMMPGLDGYAVLRAMRDDVDLRHVPVIVLSALDDIASVVQAIELGADDYLPKPADQVLLKARIGACLFKHQVYQRELEYVRRIQHEKQRADELLHVVIPIGVALSTEKDFNHLLERIVTEAQKLCHADGATLYLRTEDEKLRFMIVRTRSLNIAMGGVSGKDIPYPPLRLYDERSGQPQRNYVVVETTLSGEPILIPDAYGPVDFDLSGTHDFDRRTGYRSISLLSMPLKDGAGYVIGVLQLINAQDEQGTVIAFDEVAVQMVQSLGRLAAAALTAYTREQQLRQEINELRIEIDQVKKQREVEQITTSSYFGQLQSRAQQMRSGADIGESSTRRSDKTDKGQELQKRVYTVAGQEIHVHEQGPPGRQTILLIHGWSSSWYALSPLLPVLSERNRCVVVDLPGYGDSPPLRQRATIIAYVDLLAQLIKQISPNQQVILIGHSMGGMISVTMALRHTPLIERMVLICPTISGKLSFWINVFISPITMLERFRLANRVVAMLEPYMLRATDRLMRPASFADRTMISEQDYIRLRADARRPGQGRVRAECFWAMRANDLSEKLSLVTTPALVIWGMEDNTVPLRDASLVDDLLGGSELQVLPRAGHWPQFESPERTRRLIRSFLGKPLKLLRVQL</sequence>
<dbReference type="PANTHER" id="PTHR46438:SF11">
    <property type="entry name" value="LIPASE-RELATED"/>
    <property type="match status" value="1"/>
</dbReference>
<dbReference type="CDD" id="cd00082">
    <property type="entry name" value="HisKA"/>
    <property type="match status" value="1"/>
</dbReference>
<evidence type="ECO:0000313" key="9">
    <source>
        <dbReference type="EMBL" id="EFO80012.1"/>
    </source>
</evidence>
<protein>
    <recommendedName>
        <fullName evidence="2">histidine kinase</fullName>
        <ecNumber evidence="2">2.7.13.3</ecNumber>
    </recommendedName>
</protein>
<dbReference type="Gene3D" id="3.40.50.1820">
    <property type="entry name" value="alpha/beta hydrolase"/>
    <property type="match status" value="1"/>
</dbReference>
<evidence type="ECO:0000256" key="3">
    <source>
        <dbReference type="ARBA" id="ARBA00022679"/>
    </source>
</evidence>
<feature type="modified residue" description="4-aspartylphosphate" evidence="5">
    <location>
        <position position="216"/>
    </location>
</feature>
<dbReference type="PRINTS" id="PR00111">
    <property type="entry name" value="ABHYDROLASE"/>
</dbReference>
<organism evidence="9 10">
    <name type="scientific">Oscillochloris trichoides DG-6</name>
    <dbReference type="NCBI Taxonomy" id="765420"/>
    <lineage>
        <taxon>Bacteria</taxon>
        <taxon>Bacillati</taxon>
        <taxon>Chloroflexota</taxon>
        <taxon>Chloroflexia</taxon>
        <taxon>Chloroflexales</taxon>
        <taxon>Chloroflexineae</taxon>
        <taxon>Oscillochloridaceae</taxon>
        <taxon>Oscillochloris</taxon>
    </lineage>
</organism>
<feature type="compositionally biased region" description="Basic and acidic residues" evidence="7">
    <location>
        <begin position="548"/>
        <end position="560"/>
    </location>
</feature>